<dbReference type="Gene3D" id="1.25.40.10">
    <property type="entry name" value="Tetratricopeptide repeat domain"/>
    <property type="match status" value="1"/>
</dbReference>
<dbReference type="RefSeq" id="WP_153470061.1">
    <property type="nucleotide sequence ID" value="NZ_WBOF01000004.1"/>
</dbReference>
<gene>
    <name evidence="1" type="ORF">F7Q99_35500</name>
</gene>
<dbReference type="InterPro" id="IPR027417">
    <property type="entry name" value="P-loop_NTPase"/>
</dbReference>
<accession>A0A6N7L441</accession>
<dbReference type="OrthoDB" id="3311584at2"/>
<dbReference type="PANTHER" id="PTHR47691:SF3">
    <property type="entry name" value="HTH-TYPE TRANSCRIPTIONAL REGULATOR RV0890C-RELATED"/>
    <property type="match status" value="1"/>
</dbReference>
<comment type="caution">
    <text evidence="1">The sequence shown here is derived from an EMBL/GenBank/DDBJ whole genome shotgun (WGS) entry which is preliminary data.</text>
</comment>
<dbReference type="EMBL" id="WBOF01000004">
    <property type="protein sequence ID" value="MQS17348.1"/>
    <property type="molecule type" value="Genomic_DNA"/>
</dbReference>
<name>A0A6N7L441_9ACTN</name>
<dbReference type="Gene3D" id="3.40.50.300">
    <property type="entry name" value="P-loop containing nucleotide triphosphate hydrolases"/>
    <property type="match status" value="1"/>
</dbReference>
<dbReference type="InterPro" id="IPR011990">
    <property type="entry name" value="TPR-like_helical_dom_sf"/>
</dbReference>
<dbReference type="AlphaFoldDB" id="A0A6N7L441"/>
<reference evidence="1 2" key="1">
    <citation type="submission" date="2019-09" db="EMBL/GenBank/DDBJ databases">
        <title>Genome Sequences of Streptomyces kaniharaensis ATCC 21070.</title>
        <authorList>
            <person name="Zhu W."/>
            <person name="De Crecy-Lagard V."/>
            <person name="Richards N.G."/>
        </authorList>
    </citation>
    <scope>NUCLEOTIDE SEQUENCE [LARGE SCALE GENOMIC DNA]</scope>
    <source>
        <strain evidence="1 2">SF-557</strain>
    </source>
</reference>
<keyword evidence="2" id="KW-1185">Reference proteome</keyword>
<protein>
    <recommendedName>
        <fullName evidence="3">Tetratricopeptide repeat protein</fullName>
    </recommendedName>
</protein>
<evidence type="ECO:0000313" key="2">
    <source>
        <dbReference type="Proteomes" id="UP000450000"/>
    </source>
</evidence>
<evidence type="ECO:0000313" key="1">
    <source>
        <dbReference type="EMBL" id="MQS17348.1"/>
    </source>
</evidence>
<dbReference type="Proteomes" id="UP000450000">
    <property type="component" value="Unassembled WGS sequence"/>
</dbReference>
<evidence type="ECO:0008006" key="3">
    <source>
        <dbReference type="Google" id="ProtNLM"/>
    </source>
</evidence>
<organism evidence="1 2">
    <name type="scientific">Streptomyces kaniharaensis</name>
    <dbReference type="NCBI Taxonomy" id="212423"/>
    <lineage>
        <taxon>Bacteria</taxon>
        <taxon>Bacillati</taxon>
        <taxon>Actinomycetota</taxon>
        <taxon>Actinomycetes</taxon>
        <taxon>Kitasatosporales</taxon>
        <taxon>Streptomycetaceae</taxon>
        <taxon>Streptomyces</taxon>
    </lineage>
</organism>
<dbReference type="SUPFAM" id="SSF48452">
    <property type="entry name" value="TPR-like"/>
    <property type="match status" value="1"/>
</dbReference>
<dbReference type="SUPFAM" id="SSF52540">
    <property type="entry name" value="P-loop containing nucleoside triphosphate hydrolases"/>
    <property type="match status" value="1"/>
</dbReference>
<sequence length="707" mass="75767">MSTDSRNEIGGGVFGAAVQARSIETLTINSAAPAARPPVQRQLPRPGAHFLDRRDIAARLTDQLGRTPDRIHVLHSPAGMGKTALATNLLTALPLPPGGQLYADLRGAAIDGPARELDVLARLLRSLGWDGPWHDLSEAAAWWRSATAERPITLLLDDAATAEQVLAVLPAAGSTVLVTTRTKLPGLVTVGAEHHELGPLPSAEAMELLMLLAGAQRVSDPAAARATVEACQHRPLLIALAAARLQTNPGARPLEHAVGDPVPHPDETPDVITLHLNESYRTLSEEGAAAYRAAGTVPFTLVTGPMLAAVLGTDAATARRSLAELERTGLAAATGNALALVPAGHGRRAAADLAELTDSPERLTDQRRRALEWWLAALTRAERHLAPHHRELARTYLHPVAVGPDLGSREQAWTWLAGEEDQIRLALAAAAAAGWDDLLWQVVHALWPLWHRLRPYELWLWACELAVGAARRIGDGLVLREMLNQHGVALRGLHRPADALPLFEEALDLALRDADLRGESQHRHEIGATLIEIDRVSPGDLPTAERAAAALPHLDEARRLREQIGYGRGVAVTDILLGQVHAALGDHGEALAHLDEARDALLAVHDLHDAARALAWHGRIQLLTGEAAEAARTLHHAQSEFAAAGSRAWQALTLEWRADAASAAGHQDKVVELLRAALAAYSGNPRDARRLQTRLEQAGADERSGPP</sequence>
<dbReference type="PANTHER" id="PTHR47691">
    <property type="entry name" value="REGULATOR-RELATED"/>
    <property type="match status" value="1"/>
</dbReference>
<proteinExistence type="predicted"/>